<accession>A0AA39WVK4</accession>
<dbReference type="EMBL" id="JAULSU010000003">
    <property type="protein sequence ID" value="KAK0622439.1"/>
    <property type="molecule type" value="Genomic_DNA"/>
</dbReference>
<comment type="caution">
    <text evidence="2">The sequence shown here is derived from an EMBL/GenBank/DDBJ whole genome shotgun (WGS) entry which is preliminary data.</text>
</comment>
<evidence type="ECO:0000313" key="3">
    <source>
        <dbReference type="Proteomes" id="UP001175000"/>
    </source>
</evidence>
<evidence type="ECO:0000256" key="1">
    <source>
        <dbReference type="SAM" id="SignalP"/>
    </source>
</evidence>
<sequence>MIFHNSLLASLGLLLVQGTWALPQARVDAFPVDHDLTGILEKVRVHTPIVWHEATNEDGSKGNFTDIDNAAWDAAIATLALHQARTLPQHVAKRQIADCFSVGTWAHQVVVKDGIVEACGLIAVTAVGFTRVHQRVGFNTAGDPMTVHYLHRCNVQEGPLTSIGNCLSALSRILEHCTGDNSETRGGRITWTTSNQYSIAIDA</sequence>
<organism evidence="2 3">
    <name type="scientific">Immersiella caudata</name>
    <dbReference type="NCBI Taxonomy" id="314043"/>
    <lineage>
        <taxon>Eukaryota</taxon>
        <taxon>Fungi</taxon>
        <taxon>Dikarya</taxon>
        <taxon>Ascomycota</taxon>
        <taxon>Pezizomycotina</taxon>
        <taxon>Sordariomycetes</taxon>
        <taxon>Sordariomycetidae</taxon>
        <taxon>Sordariales</taxon>
        <taxon>Lasiosphaeriaceae</taxon>
        <taxon>Immersiella</taxon>
    </lineage>
</organism>
<reference evidence="2" key="1">
    <citation type="submission" date="2023-06" db="EMBL/GenBank/DDBJ databases">
        <title>Genome-scale phylogeny and comparative genomics of the fungal order Sordariales.</title>
        <authorList>
            <consortium name="Lawrence Berkeley National Laboratory"/>
            <person name="Hensen N."/>
            <person name="Bonometti L."/>
            <person name="Westerberg I."/>
            <person name="Brannstrom I.O."/>
            <person name="Guillou S."/>
            <person name="Cros-Aarteil S."/>
            <person name="Calhoun S."/>
            <person name="Haridas S."/>
            <person name="Kuo A."/>
            <person name="Mondo S."/>
            <person name="Pangilinan J."/>
            <person name="Riley R."/>
            <person name="Labutti K."/>
            <person name="Andreopoulos B."/>
            <person name="Lipzen A."/>
            <person name="Chen C."/>
            <person name="Yanf M."/>
            <person name="Daum C."/>
            <person name="Ng V."/>
            <person name="Clum A."/>
            <person name="Steindorff A."/>
            <person name="Ohm R."/>
            <person name="Martin F."/>
            <person name="Silar P."/>
            <person name="Natvig D."/>
            <person name="Lalanne C."/>
            <person name="Gautier V."/>
            <person name="Ament-Velasquez S.L."/>
            <person name="Kruys A."/>
            <person name="Hutchinson M.I."/>
            <person name="Powell A.J."/>
            <person name="Barry K."/>
            <person name="Miller A.N."/>
            <person name="Grigoriev I.V."/>
            <person name="Debuchy R."/>
            <person name="Gladieux P."/>
            <person name="Thoren M.H."/>
            <person name="Johannesson H."/>
        </authorList>
    </citation>
    <scope>NUCLEOTIDE SEQUENCE</scope>
    <source>
        <strain evidence="2">CBS 606.72</strain>
    </source>
</reference>
<protein>
    <submittedName>
        <fullName evidence="2">Uncharacterized protein</fullName>
    </submittedName>
</protein>
<keyword evidence="1" id="KW-0732">Signal</keyword>
<proteinExistence type="predicted"/>
<dbReference type="Proteomes" id="UP001175000">
    <property type="component" value="Unassembled WGS sequence"/>
</dbReference>
<evidence type="ECO:0000313" key="2">
    <source>
        <dbReference type="EMBL" id="KAK0622439.1"/>
    </source>
</evidence>
<feature type="chain" id="PRO_5041321304" evidence="1">
    <location>
        <begin position="22"/>
        <end position="203"/>
    </location>
</feature>
<feature type="signal peptide" evidence="1">
    <location>
        <begin position="1"/>
        <end position="21"/>
    </location>
</feature>
<name>A0AA39WVK4_9PEZI</name>
<dbReference type="AlphaFoldDB" id="A0AA39WVK4"/>
<keyword evidence="3" id="KW-1185">Reference proteome</keyword>
<gene>
    <name evidence="2" type="ORF">B0T14DRAFT_601202</name>
</gene>